<dbReference type="InterPro" id="IPR024654">
    <property type="entry name" value="Calcineurin-like_PHP_lpxH"/>
</dbReference>
<dbReference type="GeneID" id="94838705"/>
<protein>
    <recommendedName>
        <fullName evidence="2 5">Vacuolar protein sorting-associated protein 29</fullName>
    </recommendedName>
</protein>
<comment type="caution">
    <text evidence="7">The sequence shown here is derived from an EMBL/GenBank/DDBJ whole genome shotgun (WGS) entry which is preliminary data.</text>
</comment>
<reference evidence="7" key="1">
    <citation type="submission" date="2016-10" db="EMBL/GenBank/DDBJ databases">
        <authorList>
            <person name="Benchimol M."/>
            <person name="Almeida L.G."/>
            <person name="Vasconcelos A.T."/>
            <person name="Perreira-Neves A."/>
            <person name="Rosa I.A."/>
            <person name="Tasca T."/>
            <person name="Bogo M.R."/>
            <person name="de Souza W."/>
        </authorList>
    </citation>
    <scope>NUCLEOTIDE SEQUENCE [LARGE SCALE GENOMIC DNA]</scope>
    <source>
        <strain evidence="7">K</strain>
    </source>
</reference>
<evidence type="ECO:0000259" key="6">
    <source>
        <dbReference type="Pfam" id="PF12850"/>
    </source>
</evidence>
<evidence type="ECO:0000313" key="8">
    <source>
        <dbReference type="Proteomes" id="UP000179807"/>
    </source>
</evidence>
<evidence type="ECO:0000256" key="2">
    <source>
        <dbReference type="ARBA" id="ARBA00017767"/>
    </source>
</evidence>
<feature type="domain" description="Calcineurin-like phosphoesterase" evidence="6">
    <location>
        <begin position="66"/>
        <end position="222"/>
    </location>
</feature>
<name>A0A1J4KB65_9EUKA</name>
<dbReference type="Gene3D" id="3.60.21.10">
    <property type="match status" value="1"/>
</dbReference>
<evidence type="ECO:0000256" key="1">
    <source>
        <dbReference type="ARBA" id="ARBA00005945"/>
    </source>
</evidence>
<gene>
    <name evidence="7" type="primary">vps29</name>
    <name evidence="7" type="ORF">TRFO_24885</name>
</gene>
<dbReference type="SUPFAM" id="SSF56300">
    <property type="entry name" value="Metallo-dependent phosphatases"/>
    <property type="match status" value="1"/>
</dbReference>
<dbReference type="GO" id="GO:0015031">
    <property type="term" value="P:protein transport"/>
    <property type="evidence" value="ECO:0007669"/>
    <property type="project" value="UniProtKB-KW"/>
</dbReference>
<sequence length="251" mass="28546">MMKLFPYLYDLFFIISDHIKMEKVYKKILLSTLHRKYQTIRSLHFDFSKGEIFYPSKFLKSKLGKMLVLLIGDLHIPYRAHEILKVFREHLQPGKIHQILCTGNVCIKSELDYLRTICNEIVVVKGEYDEEGISSTEQTVLTIGGFKVGLISSYSVFPITDQSRLALKQRELDVDILVHGGTHQADASVYDNCFYLNPGSATGAYISEDPHPTPSFILLNVQGTTAIAYLYTLGEEGNILVNKVKFSKDEE</sequence>
<comment type="similarity">
    <text evidence="1 5">Belongs to the VPS29 family.</text>
</comment>
<dbReference type="GO" id="GO:0031410">
    <property type="term" value="C:cytoplasmic vesicle"/>
    <property type="evidence" value="ECO:0007669"/>
    <property type="project" value="UniProtKB-ARBA"/>
</dbReference>
<dbReference type="PANTHER" id="PTHR11124">
    <property type="entry name" value="VACUOLAR SORTING PROTEIN VPS29"/>
    <property type="match status" value="1"/>
</dbReference>
<evidence type="ECO:0000313" key="7">
    <source>
        <dbReference type="EMBL" id="OHT06932.1"/>
    </source>
</evidence>
<evidence type="ECO:0000256" key="3">
    <source>
        <dbReference type="ARBA" id="ARBA00022448"/>
    </source>
</evidence>
<dbReference type="RefSeq" id="XP_068360068.1">
    <property type="nucleotide sequence ID" value="XM_068504001.1"/>
</dbReference>
<dbReference type="InterPro" id="IPR000979">
    <property type="entry name" value="Phosphodiesterase_MJ0936/Vps29"/>
</dbReference>
<dbReference type="VEuPathDB" id="TrichDB:TRFO_24885"/>
<keyword evidence="4" id="KW-0653">Protein transport</keyword>
<dbReference type="Pfam" id="PF12850">
    <property type="entry name" value="Metallophos_2"/>
    <property type="match status" value="1"/>
</dbReference>
<keyword evidence="8" id="KW-1185">Reference proteome</keyword>
<evidence type="ECO:0000256" key="5">
    <source>
        <dbReference type="RuleBase" id="RU362040"/>
    </source>
</evidence>
<dbReference type="NCBIfam" id="TIGR00040">
    <property type="entry name" value="yfcE"/>
    <property type="match status" value="1"/>
</dbReference>
<keyword evidence="3" id="KW-0813">Transport</keyword>
<dbReference type="FunFam" id="3.60.21.10:FF:000015">
    <property type="entry name" value="Vacuolar protein sorting-associated protein 29"/>
    <property type="match status" value="1"/>
</dbReference>
<accession>A0A1J4KB65</accession>
<organism evidence="7 8">
    <name type="scientific">Tritrichomonas foetus</name>
    <dbReference type="NCBI Taxonomy" id="1144522"/>
    <lineage>
        <taxon>Eukaryota</taxon>
        <taxon>Metamonada</taxon>
        <taxon>Parabasalia</taxon>
        <taxon>Tritrichomonadida</taxon>
        <taxon>Tritrichomonadidae</taxon>
        <taxon>Tritrichomonas</taxon>
    </lineage>
</organism>
<evidence type="ECO:0000256" key="4">
    <source>
        <dbReference type="ARBA" id="ARBA00022927"/>
    </source>
</evidence>
<proteinExistence type="inferred from homology"/>
<dbReference type="AlphaFoldDB" id="A0A1J4KB65"/>
<dbReference type="EMBL" id="MLAK01000710">
    <property type="protein sequence ID" value="OHT06932.1"/>
    <property type="molecule type" value="Genomic_DNA"/>
</dbReference>
<dbReference type="InterPro" id="IPR029052">
    <property type="entry name" value="Metallo-depent_PP-like"/>
</dbReference>
<dbReference type="OrthoDB" id="10258130at2759"/>
<dbReference type="Proteomes" id="UP000179807">
    <property type="component" value="Unassembled WGS sequence"/>
</dbReference>